<dbReference type="Gene3D" id="2.40.30.170">
    <property type="match status" value="1"/>
</dbReference>
<dbReference type="Gene3D" id="2.40.50.100">
    <property type="match status" value="1"/>
</dbReference>
<dbReference type="InterPro" id="IPR006143">
    <property type="entry name" value="RND_pump_MFP"/>
</dbReference>
<dbReference type="Gene3D" id="1.10.287.470">
    <property type="entry name" value="Helix hairpin bin"/>
    <property type="match status" value="1"/>
</dbReference>
<dbReference type="PANTHER" id="PTHR30469">
    <property type="entry name" value="MULTIDRUG RESISTANCE PROTEIN MDTA"/>
    <property type="match status" value="1"/>
</dbReference>
<dbReference type="InterPro" id="IPR058647">
    <property type="entry name" value="BSH_CzcB-like"/>
</dbReference>
<dbReference type="PANTHER" id="PTHR30469:SF15">
    <property type="entry name" value="HLYD FAMILY OF SECRETION PROTEINS"/>
    <property type="match status" value="1"/>
</dbReference>
<dbReference type="Gene3D" id="2.40.420.20">
    <property type="match status" value="1"/>
</dbReference>
<evidence type="ECO:0000256" key="2">
    <source>
        <dbReference type="SAM" id="SignalP"/>
    </source>
</evidence>
<protein>
    <recommendedName>
        <fullName evidence="3">CzcB-like barrel-sandwich hybrid domain-containing protein</fullName>
    </recommendedName>
</protein>
<comment type="similarity">
    <text evidence="1">Belongs to the membrane fusion protein (MFP) (TC 8.A.1) family.</text>
</comment>
<name>A0ABX4LMH7_9BACT</name>
<organism evidence="4 5">
    <name type="scientific">Malaciobacter canalis</name>
    <dbReference type="NCBI Taxonomy" id="1912871"/>
    <lineage>
        <taxon>Bacteria</taxon>
        <taxon>Pseudomonadati</taxon>
        <taxon>Campylobacterota</taxon>
        <taxon>Epsilonproteobacteria</taxon>
        <taxon>Campylobacterales</taxon>
        <taxon>Arcobacteraceae</taxon>
        <taxon>Malaciobacter</taxon>
    </lineage>
</organism>
<evidence type="ECO:0000313" key="5">
    <source>
        <dbReference type="Proteomes" id="UP000221384"/>
    </source>
</evidence>
<dbReference type="SUPFAM" id="SSF111369">
    <property type="entry name" value="HlyD-like secretion proteins"/>
    <property type="match status" value="1"/>
</dbReference>
<evidence type="ECO:0000259" key="3">
    <source>
        <dbReference type="Pfam" id="PF25973"/>
    </source>
</evidence>
<reference evidence="4 5" key="1">
    <citation type="submission" date="2017-09" db="EMBL/GenBank/DDBJ databases">
        <authorList>
            <person name="Perez-Cataluna A."/>
            <person name="Figueras M.J."/>
            <person name="Salas-Masso N."/>
        </authorList>
    </citation>
    <scope>NUCLEOTIDE SEQUENCE [LARGE SCALE GENOMIC DNA]</scope>
    <source>
        <strain evidence="4 5">F138-33</strain>
    </source>
</reference>
<feature type="domain" description="CzcB-like barrel-sandwich hybrid" evidence="3">
    <location>
        <begin position="64"/>
        <end position="200"/>
    </location>
</feature>
<dbReference type="EMBL" id="NWVW01000015">
    <property type="protein sequence ID" value="PHO09061.1"/>
    <property type="molecule type" value="Genomic_DNA"/>
</dbReference>
<dbReference type="Pfam" id="PF25973">
    <property type="entry name" value="BSH_CzcB"/>
    <property type="match status" value="1"/>
</dbReference>
<keyword evidence="2" id="KW-0732">Signal</keyword>
<evidence type="ECO:0000313" key="4">
    <source>
        <dbReference type="EMBL" id="PHO09061.1"/>
    </source>
</evidence>
<evidence type="ECO:0000256" key="1">
    <source>
        <dbReference type="ARBA" id="ARBA00009477"/>
    </source>
</evidence>
<gene>
    <name evidence="4" type="ORF">CPG37_11475</name>
</gene>
<dbReference type="Proteomes" id="UP000221384">
    <property type="component" value="Unassembled WGS sequence"/>
</dbReference>
<dbReference type="NCBIfam" id="TIGR01730">
    <property type="entry name" value="RND_mfp"/>
    <property type="match status" value="1"/>
</dbReference>
<accession>A0ABX4LMH7</accession>
<feature type="signal peptide" evidence="2">
    <location>
        <begin position="1"/>
        <end position="29"/>
    </location>
</feature>
<keyword evidence="5" id="KW-1185">Reference proteome</keyword>
<proteinExistence type="inferred from homology"/>
<comment type="caution">
    <text evidence="4">The sequence shown here is derived from an EMBL/GenBank/DDBJ whole genome shotgun (WGS) entry which is preliminary data.</text>
</comment>
<feature type="chain" id="PRO_5046011812" description="CzcB-like barrel-sandwich hybrid domain-containing protein" evidence="2">
    <location>
        <begin position="30"/>
        <end position="357"/>
    </location>
</feature>
<sequence>MKVLHYFKGDKVIKKVLLVLAVISCSLFAKGGPALVNVASLEKGKINPLTEFTGTVKFENSSVLASETNGLVEKIYFEVGKKVKKGETLLKIDSSILDAQIKSAQAAVNTAKVELKNSKNDYNRYLALVQKKSIAQKTFDDMQLAYELAKQKLISSEAKLQELKIQKNKKLVKAPYDGVIVSKEINLNEWVNSGSKIANIVNTNNIEMMFNLPLGYVDELSKTKTYKIVLPNMNVDAKLYAAIPSGDKLTRTFPVRFKAVVKDKFIFDGAQAKIKLAKEIKKDALIINRDAVIKRFGQDVIFAINEESIANMIPVQIIGFDGLKAGIKAQGLQEGMKIVVKGNERVFPKQPVKVLNK</sequence>